<evidence type="ECO:0000313" key="2">
    <source>
        <dbReference type="Proteomes" id="UP000256519"/>
    </source>
</evidence>
<accession>A0A3D8WUD8</accession>
<comment type="caution">
    <text evidence="1">The sequence shown here is derived from an EMBL/GenBank/DDBJ whole genome shotgun (WGS) entry which is preliminary data.</text>
</comment>
<dbReference type="Pfam" id="PF16934">
    <property type="entry name" value="Mersacidin"/>
    <property type="match status" value="1"/>
</dbReference>
<sequence>MELKALDLVGPSFEELSTEEMEMVQGSGDVKPETTPACLAGFTIGLGIGALASAAGC</sequence>
<dbReference type="RefSeq" id="WP_116078332.1">
    <property type="nucleotide sequence ID" value="NZ_CP187639.1"/>
</dbReference>
<dbReference type="Proteomes" id="UP000256519">
    <property type="component" value="Unassembled WGS sequence"/>
</dbReference>
<dbReference type="EMBL" id="PQWM01000053">
    <property type="protein sequence ID" value="RDZ07685.1"/>
    <property type="molecule type" value="Genomic_DNA"/>
</dbReference>
<proteinExistence type="predicted"/>
<dbReference type="InterPro" id="IPR027632">
    <property type="entry name" value="Lant_2_A2"/>
</dbReference>
<reference evidence="1" key="1">
    <citation type="journal article" date="2018" name="Appl. Environ. Microbiol.">
        <title>Antimicrobial susceptibility testing and tentative epidemiological cut-off values of five Bacillus species relevant for use as animal feed additives or for plant protection.</title>
        <authorList>
            <person name="Agerso Y."/>
            <person name="Stuer-Lauridsen B."/>
            <person name="Bjerre K."/>
            <person name="Jensen M.G."/>
            <person name="Johansen E."/>
            <person name="Bennedsen M."/>
            <person name="Brockmann E."/>
            <person name="Nielsen B."/>
        </authorList>
    </citation>
    <scope>NUCLEOTIDE SEQUENCE [LARGE SCALE GENOMIC DNA]</scope>
    <source>
        <strain evidence="1">CHCC20162</strain>
    </source>
</reference>
<protein>
    <submittedName>
        <fullName evidence="1">Type 2 lantibiotic</fullName>
    </submittedName>
</protein>
<dbReference type="NCBIfam" id="TIGR03893">
    <property type="entry name" value="lant_SP_1948"/>
    <property type="match status" value="1"/>
</dbReference>
<name>A0A3D8WUD8_PRIMG</name>
<organism evidence="1 2">
    <name type="scientific">Priestia megaterium</name>
    <name type="common">Bacillus megaterium</name>
    <dbReference type="NCBI Taxonomy" id="1404"/>
    <lineage>
        <taxon>Bacteria</taxon>
        <taxon>Bacillati</taxon>
        <taxon>Bacillota</taxon>
        <taxon>Bacilli</taxon>
        <taxon>Bacillales</taxon>
        <taxon>Bacillaceae</taxon>
        <taxon>Priestia</taxon>
    </lineage>
</organism>
<dbReference type="AlphaFoldDB" id="A0A3D8WUD8"/>
<gene>
    <name evidence="1" type="ORF">C3744_27405</name>
</gene>
<dbReference type="GO" id="GO:0050830">
    <property type="term" value="P:defense response to Gram-positive bacterium"/>
    <property type="evidence" value="ECO:0007669"/>
    <property type="project" value="InterPro"/>
</dbReference>
<evidence type="ECO:0000313" key="1">
    <source>
        <dbReference type="EMBL" id="RDZ07685.1"/>
    </source>
</evidence>